<dbReference type="EMBL" id="CP034759">
    <property type="protein sequence ID" value="QBG34907.1"/>
    <property type="molecule type" value="Genomic_DNA"/>
</dbReference>
<name>A0A4P6P643_9GAMM</name>
<organism evidence="4 5">
    <name type="scientific">Litorilituus sediminis</name>
    <dbReference type="NCBI Taxonomy" id="718192"/>
    <lineage>
        <taxon>Bacteria</taxon>
        <taxon>Pseudomonadati</taxon>
        <taxon>Pseudomonadota</taxon>
        <taxon>Gammaproteobacteria</taxon>
        <taxon>Alteromonadales</taxon>
        <taxon>Colwelliaceae</taxon>
        <taxon>Litorilituus</taxon>
    </lineage>
</organism>
<dbReference type="SUPFAM" id="SSF69349">
    <property type="entry name" value="Phage fibre proteins"/>
    <property type="match status" value="1"/>
</dbReference>
<dbReference type="Pfam" id="PF10106">
    <property type="entry name" value="DUF2345"/>
    <property type="match status" value="1"/>
</dbReference>
<dbReference type="RefSeq" id="WP_130599558.1">
    <property type="nucleotide sequence ID" value="NZ_CP034759.1"/>
</dbReference>
<dbReference type="Proteomes" id="UP000290244">
    <property type="component" value="Chromosome"/>
</dbReference>
<evidence type="ECO:0000313" key="4">
    <source>
        <dbReference type="EMBL" id="QBG34907.1"/>
    </source>
</evidence>
<dbReference type="InterPro" id="IPR006533">
    <property type="entry name" value="T6SS_Vgr_RhsGE"/>
</dbReference>
<feature type="domain" description="Gp5/Type VI secretion system Vgr protein OB-fold" evidence="2">
    <location>
        <begin position="376"/>
        <end position="448"/>
    </location>
</feature>
<dbReference type="Gene3D" id="2.40.50.230">
    <property type="entry name" value="Gp5 N-terminal domain"/>
    <property type="match status" value="1"/>
</dbReference>
<dbReference type="SUPFAM" id="SSF69279">
    <property type="entry name" value="Phage tail proteins"/>
    <property type="match status" value="2"/>
</dbReference>
<evidence type="ECO:0000259" key="3">
    <source>
        <dbReference type="Pfam" id="PF10106"/>
    </source>
</evidence>
<dbReference type="KEGG" id="lsd:EMK97_03730"/>
<accession>A0A4P6P643</accession>
<gene>
    <name evidence="4" type="primary">tssI</name>
    <name evidence="4" type="ORF">EMK97_03730</name>
</gene>
<evidence type="ECO:0000259" key="2">
    <source>
        <dbReference type="Pfam" id="PF04717"/>
    </source>
</evidence>
<dbReference type="InterPro" id="IPR037026">
    <property type="entry name" value="Vgr_OB-fold_dom_sf"/>
</dbReference>
<feature type="domain" description="DUF2345" evidence="3">
    <location>
        <begin position="526"/>
        <end position="659"/>
    </location>
</feature>
<dbReference type="InterPro" id="IPR006531">
    <property type="entry name" value="Gp5/Vgr_OB"/>
</dbReference>
<reference evidence="4 5" key="1">
    <citation type="submission" date="2018-12" db="EMBL/GenBank/DDBJ databases">
        <title>Complete genome of Litorilituus sediminis.</title>
        <authorList>
            <person name="Liu A."/>
            <person name="Rong J."/>
        </authorList>
    </citation>
    <scope>NUCLEOTIDE SEQUENCE [LARGE SCALE GENOMIC DNA]</scope>
    <source>
        <strain evidence="4 5">JCM 17549</strain>
    </source>
</reference>
<dbReference type="OrthoDB" id="9762420at2"/>
<comment type="similarity">
    <text evidence="1">Belongs to the VgrG protein family.</text>
</comment>
<dbReference type="Gene3D" id="4.10.220.110">
    <property type="match status" value="1"/>
</dbReference>
<dbReference type="AlphaFoldDB" id="A0A4P6P643"/>
<keyword evidence="5" id="KW-1185">Reference proteome</keyword>
<dbReference type="Gene3D" id="3.55.50.10">
    <property type="entry name" value="Baseplate protein-like domains"/>
    <property type="match status" value="1"/>
</dbReference>
<evidence type="ECO:0000313" key="5">
    <source>
        <dbReference type="Proteomes" id="UP000290244"/>
    </source>
</evidence>
<dbReference type="NCBIfam" id="TIGR01646">
    <property type="entry name" value="vgr_GE"/>
    <property type="match status" value="1"/>
</dbReference>
<dbReference type="SUPFAM" id="SSF69255">
    <property type="entry name" value="gp5 N-terminal domain-like"/>
    <property type="match status" value="1"/>
</dbReference>
<dbReference type="NCBIfam" id="TIGR03361">
    <property type="entry name" value="VI_Rhs_Vgr"/>
    <property type="match status" value="1"/>
</dbReference>
<evidence type="ECO:0000256" key="1">
    <source>
        <dbReference type="ARBA" id="ARBA00005558"/>
    </source>
</evidence>
<dbReference type="Pfam" id="PF04717">
    <property type="entry name" value="Phage_base_V"/>
    <property type="match status" value="1"/>
</dbReference>
<protein>
    <submittedName>
        <fullName evidence="4">Type VI secretion system tip protein VgrG</fullName>
    </submittedName>
</protein>
<dbReference type="InterPro" id="IPR018769">
    <property type="entry name" value="VgrG2_DUF2345"/>
</dbReference>
<dbReference type="Pfam" id="PF05954">
    <property type="entry name" value="Phage_GPD"/>
    <property type="match status" value="1"/>
</dbReference>
<sequence>MNAPEFLKSVEANKSQYHLNISGLPSELLSVTDIQSIRDELCSNYQFTIEVLSRSLLSSQAIIGKDISLTIVWGLADRTISGIVSHLVARGESYQGFHYTVTLSSHLSLLHHKRSNRVFSGLTIDAIVTSVFKKAGFPMANFSMKAASSSQDMIVQYNETDLEFVDRIMRKCGWVYGVIEKNGNPIVTVAKSSSSFAGYSGSIDIMYQAPTSTVRANECIFAVSRKSSFLTQSVHLNDYYYQTMGDMNSYDSNKTDVNGFGSDYRYGENYKHYVDGNTMAKIRQRSIDCQRDIFIIDTDCRAIRPGMIVNIIDHQDYSGSYFVTKVDHIGSQSGGVNYGDKVKNLHYKNQAHLVPTTVPYIAPIPDNKRVFTSFNATIEQEVDEKGRYIVKLPFNQDGEGPESQPTRMVQPYGGSGHGMNFPLTKGTEVIVCGENGDLDRPIILGAVYNKASPNPVTSENSHENKVVTRAGHSLLMDDKLGEEKISIANPGDTNVLTLDATNGNHQASLSANQGQLSIQAKDNLIAQTESNYLVTANKDVNLSANENVHIETREGDISLTSGREIKTKAGGGVSFEATENNIDITANSNINMQASQDMSLYSEQGNIEIKSEQADVAIASGGNIVLKSTSNGSIHLSQGGGSIEIDAGGNLNIDANTITLSATNIVIKGNAVSNN</sequence>
<dbReference type="Gene3D" id="2.30.110.50">
    <property type="match status" value="1"/>
</dbReference>
<proteinExistence type="inferred from homology"/>
<dbReference type="InterPro" id="IPR017847">
    <property type="entry name" value="T6SS_RhsGE_Vgr_subset"/>
</dbReference>